<accession>A0A916T731</accession>
<protein>
    <recommendedName>
        <fullName evidence="1">YdhG-like domain-containing protein</fullName>
    </recommendedName>
</protein>
<reference evidence="2" key="1">
    <citation type="journal article" date="2014" name="Int. J. Syst. Evol. Microbiol.">
        <title>Complete genome sequence of Corynebacterium casei LMG S-19264T (=DSM 44701T), isolated from a smear-ripened cheese.</title>
        <authorList>
            <consortium name="US DOE Joint Genome Institute (JGI-PGF)"/>
            <person name="Walter F."/>
            <person name="Albersmeier A."/>
            <person name="Kalinowski J."/>
            <person name="Ruckert C."/>
        </authorList>
    </citation>
    <scope>NUCLEOTIDE SEQUENCE</scope>
    <source>
        <strain evidence="2">CGMCC 1.15085</strain>
    </source>
</reference>
<dbReference type="Proteomes" id="UP000636793">
    <property type="component" value="Unassembled WGS sequence"/>
</dbReference>
<sequence length="131" mass="14399">MTDRAHPGVDAYLATLPDWQREICTELRGIICEADSAIDETIKRSVQPYFVLSGNVCALLATKDHVNLFLYDPTVPDPNGIINQGHGNATARAIQIYQGDPIERGPLIEMLRAIVANNRAGGWRRLNSTGN</sequence>
<proteinExistence type="predicted"/>
<reference evidence="2" key="2">
    <citation type="submission" date="2020-09" db="EMBL/GenBank/DDBJ databases">
        <authorList>
            <person name="Sun Q."/>
            <person name="Zhou Y."/>
        </authorList>
    </citation>
    <scope>NUCLEOTIDE SEQUENCE</scope>
    <source>
        <strain evidence="2">CGMCC 1.15085</strain>
    </source>
</reference>
<evidence type="ECO:0000313" key="3">
    <source>
        <dbReference type="Proteomes" id="UP000636793"/>
    </source>
</evidence>
<dbReference type="AlphaFoldDB" id="A0A916T731"/>
<gene>
    <name evidence="2" type="ORF">GCM10011492_22910</name>
</gene>
<dbReference type="InterPro" id="IPR014922">
    <property type="entry name" value="YdhG-like"/>
</dbReference>
<evidence type="ECO:0000313" key="2">
    <source>
        <dbReference type="EMBL" id="GGB31680.1"/>
    </source>
</evidence>
<feature type="domain" description="YdhG-like" evidence="1">
    <location>
        <begin position="20"/>
        <end position="113"/>
    </location>
</feature>
<evidence type="ECO:0000259" key="1">
    <source>
        <dbReference type="Pfam" id="PF08818"/>
    </source>
</evidence>
<name>A0A916T731_9MICO</name>
<organism evidence="2 3">
    <name type="scientific">Flexivirga endophytica</name>
    <dbReference type="NCBI Taxonomy" id="1849103"/>
    <lineage>
        <taxon>Bacteria</taxon>
        <taxon>Bacillati</taxon>
        <taxon>Actinomycetota</taxon>
        <taxon>Actinomycetes</taxon>
        <taxon>Micrococcales</taxon>
        <taxon>Dermacoccaceae</taxon>
        <taxon>Flexivirga</taxon>
    </lineage>
</organism>
<dbReference type="Pfam" id="PF08818">
    <property type="entry name" value="DUF1801"/>
    <property type="match status" value="1"/>
</dbReference>
<dbReference type="EMBL" id="BMHI01000003">
    <property type="protein sequence ID" value="GGB31680.1"/>
    <property type="molecule type" value="Genomic_DNA"/>
</dbReference>
<dbReference type="SUPFAM" id="SSF159888">
    <property type="entry name" value="YdhG-like"/>
    <property type="match status" value="1"/>
</dbReference>
<comment type="caution">
    <text evidence="2">The sequence shown here is derived from an EMBL/GenBank/DDBJ whole genome shotgun (WGS) entry which is preliminary data.</text>
</comment>
<dbReference type="Gene3D" id="3.90.1150.200">
    <property type="match status" value="1"/>
</dbReference>
<keyword evidence="3" id="KW-1185">Reference proteome</keyword>